<dbReference type="Pfam" id="PF00293">
    <property type="entry name" value="NUDIX"/>
    <property type="match status" value="1"/>
</dbReference>
<protein>
    <submittedName>
        <fullName evidence="5">ADP-ribose pyrophosphatase</fullName>
    </submittedName>
</protein>
<dbReference type="OrthoDB" id="9787476at2"/>
<dbReference type="Gene3D" id="3.90.79.10">
    <property type="entry name" value="Nucleoside Triphosphate Pyrophosphohydrolase"/>
    <property type="match status" value="1"/>
</dbReference>
<evidence type="ECO:0000256" key="1">
    <source>
        <dbReference type="ARBA" id="ARBA00001946"/>
    </source>
</evidence>
<comment type="caution">
    <text evidence="5">The sequence shown here is derived from an EMBL/GenBank/DDBJ whole genome shotgun (WGS) entry which is preliminary data.</text>
</comment>
<evidence type="ECO:0000313" key="5">
    <source>
        <dbReference type="EMBL" id="PLR31721.1"/>
    </source>
</evidence>
<dbReference type="CDD" id="cd04678">
    <property type="entry name" value="NUDIX_MTH2_Nudt15"/>
    <property type="match status" value="1"/>
</dbReference>
<dbReference type="EMBL" id="PJZH01000022">
    <property type="protein sequence ID" value="PLR31721.1"/>
    <property type="molecule type" value="Genomic_DNA"/>
</dbReference>
<evidence type="ECO:0000259" key="4">
    <source>
        <dbReference type="PROSITE" id="PS51462"/>
    </source>
</evidence>
<dbReference type="SUPFAM" id="SSF55811">
    <property type="entry name" value="Nudix"/>
    <property type="match status" value="1"/>
</dbReference>
<dbReference type="PANTHER" id="PTHR16099">
    <property type="entry name" value="8-OXO-DGTP DIPHOSPHATES NUDT15"/>
    <property type="match status" value="1"/>
</dbReference>
<gene>
    <name evidence="5" type="ORF">CYR32_16585</name>
</gene>
<dbReference type="PROSITE" id="PS51462">
    <property type="entry name" value="NUDIX"/>
    <property type="match status" value="1"/>
</dbReference>
<dbReference type="InterPro" id="IPR020476">
    <property type="entry name" value="Nudix_hydrolase"/>
</dbReference>
<dbReference type="PRINTS" id="PR00502">
    <property type="entry name" value="NUDIXFAMILY"/>
</dbReference>
<evidence type="ECO:0000256" key="2">
    <source>
        <dbReference type="ARBA" id="ARBA00022801"/>
    </source>
</evidence>
<keyword evidence="2 3" id="KW-0378">Hydrolase</keyword>
<feature type="domain" description="Nudix hydrolase" evidence="4">
    <location>
        <begin position="2"/>
        <end position="133"/>
    </location>
</feature>
<dbReference type="PROSITE" id="PS00893">
    <property type="entry name" value="NUDIX_BOX"/>
    <property type="match status" value="1"/>
</dbReference>
<organism evidence="5 6">
    <name type="scientific">Chimaeribacter coloradensis</name>
    <dbReference type="NCBI Taxonomy" id="2060068"/>
    <lineage>
        <taxon>Bacteria</taxon>
        <taxon>Pseudomonadati</taxon>
        <taxon>Pseudomonadota</taxon>
        <taxon>Gammaproteobacteria</taxon>
        <taxon>Enterobacterales</taxon>
        <taxon>Yersiniaceae</taxon>
        <taxon>Chimaeribacter</taxon>
    </lineage>
</organism>
<comment type="cofactor">
    <cofactor evidence="1">
        <name>Mg(2+)</name>
        <dbReference type="ChEBI" id="CHEBI:18420"/>
    </cofactor>
</comment>
<dbReference type="FunFam" id="3.90.79.10:FF:000060">
    <property type="entry name" value="Nudix hydrolase 1"/>
    <property type="match status" value="1"/>
</dbReference>
<dbReference type="InterPro" id="IPR020084">
    <property type="entry name" value="NUDIX_hydrolase_CS"/>
</dbReference>
<dbReference type="InterPro" id="IPR000086">
    <property type="entry name" value="NUDIX_hydrolase_dom"/>
</dbReference>
<evidence type="ECO:0000256" key="3">
    <source>
        <dbReference type="RuleBase" id="RU003476"/>
    </source>
</evidence>
<dbReference type="AlphaFoldDB" id="A0A2N5DWU8"/>
<proteinExistence type="inferred from homology"/>
<dbReference type="RefSeq" id="WP_101826260.1">
    <property type="nucleotide sequence ID" value="NZ_PJZH01000022.1"/>
</dbReference>
<name>A0A2N5DWU8_9GAMM</name>
<comment type="similarity">
    <text evidence="3">Belongs to the Nudix hydrolase family.</text>
</comment>
<dbReference type="PANTHER" id="PTHR16099:SF5">
    <property type="entry name" value="NUCLEOTIDE TRIPHOSPHATE DIPHOSPHATASE NUDT15"/>
    <property type="match status" value="1"/>
</dbReference>
<sequence>MPVVMGVGVIIVNASGEVLFGKRSGSHAPYWSIPGGHMEPGESFEQAAIREVAEETGLQLAAPQVIGLSNNLETWQQEGKHTVSVCLLAAHPGGEAERREPEKCAEWRWCKPDALPQPHFEASRTAITLWQSGQFCLPPQG</sequence>
<dbReference type="GO" id="GO:0016787">
    <property type="term" value="F:hydrolase activity"/>
    <property type="evidence" value="ECO:0007669"/>
    <property type="project" value="UniProtKB-KW"/>
</dbReference>
<accession>A0A2N5DWU8</accession>
<dbReference type="InterPro" id="IPR015797">
    <property type="entry name" value="NUDIX_hydrolase-like_dom_sf"/>
</dbReference>
<evidence type="ECO:0000313" key="6">
    <source>
        <dbReference type="Proteomes" id="UP000234503"/>
    </source>
</evidence>
<dbReference type="Proteomes" id="UP000234503">
    <property type="component" value="Unassembled WGS sequence"/>
</dbReference>
<keyword evidence="6" id="KW-1185">Reference proteome</keyword>
<reference evidence="5 6" key="1">
    <citation type="submission" date="2017-12" db="EMBL/GenBank/DDBJ databases">
        <title>Characterization of six clinical isolates of Enterochimera gen. nov., a novel genus of the Yersiniaciae family and the three species Enterochimera arupensis sp. nov., Enterochimera coloradensis sp. nov, and Enterochimera californica sp. nov.</title>
        <authorList>
            <person name="Rossi A."/>
            <person name="Fisher M."/>
        </authorList>
    </citation>
    <scope>NUCLEOTIDE SEQUENCE [LARGE SCALE GENOMIC DNA]</scope>
    <source>
        <strain evidence="6">2016-Iso4</strain>
    </source>
</reference>